<feature type="transmembrane region" description="Helical" evidence="6">
    <location>
        <begin position="222"/>
        <end position="241"/>
    </location>
</feature>
<feature type="transmembrane region" description="Helical" evidence="6">
    <location>
        <begin position="101"/>
        <end position="127"/>
    </location>
</feature>
<evidence type="ECO:0000256" key="5">
    <source>
        <dbReference type="ARBA" id="ARBA00023136"/>
    </source>
</evidence>
<dbReference type="Pfam" id="PF03600">
    <property type="entry name" value="CitMHS"/>
    <property type="match status" value="1"/>
</dbReference>
<sequence>MTLPADLQLAVVVVVFAVVILVIALDLLDLVVAAMLGVIIFAGIGVLTGPDILKAMESGGGTLALLFGGMVVARVLVPTGLFELLGIRLVRFSRGSGKRLALGLVILVTPLCAVLPNATVVLLMAPVLIGAARTLDIDFVPLLIAFVTISNAAGLLTLVGDPATYIVGSSIHLSFGGYLRYVSLGGLLAVLCVVLLMPWLLREVWATQRSPSAEPEGVRLRHPGFVAATVAVLALMVILFVCGESLPVRQGAPAVAILAATLALLALYRWRIEPVEKVLSDVDWRTLIFIFCMLLMVQSLVKTGALTAVTAAMERIFGDNLLAAALALLTGVGLASSLLANTPVVLALVVVTKGYFVGIDMVPEEAMGSAFSDWPPQALPVFVAMMFGATLGGNATLIGATANIVASGISARHGTPISFGRFLRVGAPIAIAQIAVSAIYVAGLWLVLRT</sequence>
<proteinExistence type="predicted"/>
<dbReference type="PANTHER" id="PTHR43568:SF1">
    <property type="entry name" value="P PROTEIN"/>
    <property type="match status" value="1"/>
</dbReference>
<reference evidence="8 9" key="1">
    <citation type="submission" date="2019-06" db="EMBL/GenBank/DDBJ databases">
        <title>New taxonomy in bacterial strain CC-CFT640, isolated from vineyard.</title>
        <authorList>
            <person name="Lin S.-Y."/>
            <person name="Tsai C.-F."/>
            <person name="Young C.-C."/>
        </authorList>
    </citation>
    <scope>NUCLEOTIDE SEQUENCE [LARGE SCALE GENOMIC DNA]</scope>
    <source>
        <strain evidence="8 9">CC-CFT640</strain>
    </source>
</reference>
<protein>
    <submittedName>
        <fullName evidence="8">Citrate transporter</fullName>
    </submittedName>
</protein>
<organism evidence="8 9">
    <name type="scientific">Vineibacter terrae</name>
    <dbReference type="NCBI Taxonomy" id="2586908"/>
    <lineage>
        <taxon>Bacteria</taxon>
        <taxon>Pseudomonadati</taxon>
        <taxon>Pseudomonadota</taxon>
        <taxon>Alphaproteobacteria</taxon>
        <taxon>Hyphomicrobiales</taxon>
        <taxon>Vineibacter</taxon>
    </lineage>
</organism>
<keyword evidence="5 6" id="KW-0472">Membrane</keyword>
<dbReference type="PANTHER" id="PTHR43568">
    <property type="entry name" value="P PROTEIN"/>
    <property type="match status" value="1"/>
</dbReference>
<dbReference type="Proteomes" id="UP000321638">
    <property type="component" value="Unassembled WGS sequence"/>
</dbReference>
<feature type="transmembrane region" description="Helical" evidence="6">
    <location>
        <begin position="427"/>
        <end position="448"/>
    </location>
</feature>
<feature type="transmembrane region" description="Helical" evidence="6">
    <location>
        <begin position="7"/>
        <end position="25"/>
    </location>
</feature>
<feature type="transmembrane region" description="Helical" evidence="6">
    <location>
        <begin position="178"/>
        <end position="201"/>
    </location>
</feature>
<evidence type="ECO:0000256" key="3">
    <source>
        <dbReference type="ARBA" id="ARBA00022692"/>
    </source>
</evidence>
<feature type="transmembrane region" description="Helical" evidence="6">
    <location>
        <begin position="382"/>
        <end position="406"/>
    </location>
</feature>
<feature type="transmembrane region" description="Helical" evidence="6">
    <location>
        <begin position="321"/>
        <end position="339"/>
    </location>
</feature>
<feature type="transmembrane region" description="Helical" evidence="6">
    <location>
        <begin position="31"/>
        <end position="49"/>
    </location>
</feature>
<evidence type="ECO:0000313" key="9">
    <source>
        <dbReference type="Proteomes" id="UP000321638"/>
    </source>
</evidence>
<comment type="caution">
    <text evidence="8">The sequence shown here is derived from an EMBL/GenBank/DDBJ whole genome shotgun (WGS) entry which is preliminary data.</text>
</comment>
<dbReference type="EMBL" id="VDUZ01000013">
    <property type="protein sequence ID" value="TXL75647.1"/>
    <property type="molecule type" value="Genomic_DNA"/>
</dbReference>
<dbReference type="GO" id="GO:0016020">
    <property type="term" value="C:membrane"/>
    <property type="evidence" value="ECO:0007669"/>
    <property type="project" value="UniProtKB-SubCell"/>
</dbReference>
<dbReference type="AlphaFoldDB" id="A0A5C8PNA6"/>
<evidence type="ECO:0000256" key="4">
    <source>
        <dbReference type="ARBA" id="ARBA00022989"/>
    </source>
</evidence>
<keyword evidence="4 6" id="KW-1133">Transmembrane helix</keyword>
<dbReference type="InterPro" id="IPR004680">
    <property type="entry name" value="Cit_transptr-like_dom"/>
</dbReference>
<keyword evidence="9" id="KW-1185">Reference proteome</keyword>
<feature type="transmembrane region" description="Helical" evidence="6">
    <location>
        <begin position="282"/>
        <end position="301"/>
    </location>
</feature>
<dbReference type="RefSeq" id="WP_147847450.1">
    <property type="nucleotide sequence ID" value="NZ_VDUZ01000013.1"/>
</dbReference>
<name>A0A5C8PNA6_9HYPH</name>
<feature type="transmembrane region" description="Helical" evidence="6">
    <location>
        <begin position="139"/>
        <end position="158"/>
    </location>
</feature>
<keyword evidence="3 6" id="KW-0812">Transmembrane</keyword>
<evidence type="ECO:0000313" key="8">
    <source>
        <dbReference type="EMBL" id="TXL75647.1"/>
    </source>
</evidence>
<dbReference type="InterPro" id="IPR051475">
    <property type="entry name" value="Diverse_Ion_Transporter"/>
</dbReference>
<gene>
    <name evidence="8" type="ORF">FHP25_13420</name>
</gene>
<feature type="transmembrane region" description="Helical" evidence="6">
    <location>
        <begin position="61"/>
        <end position="81"/>
    </location>
</feature>
<evidence type="ECO:0000256" key="2">
    <source>
        <dbReference type="ARBA" id="ARBA00022448"/>
    </source>
</evidence>
<dbReference type="OrthoDB" id="9774335at2"/>
<feature type="transmembrane region" description="Helical" evidence="6">
    <location>
        <begin position="253"/>
        <end position="270"/>
    </location>
</feature>
<accession>A0A5C8PNA6</accession>
<evidence type="ECO:0000256" key="6">
    <source>
        <dbReference type="SAM" id="Phobius"/>
    </source>
</evidence>
<dbReference type="GO" id="GO:0055085">
    <property type="term" value="P:transmembrane transport"/>
    <property type="evidence" value="ECO:0007669"/>
    <property type="project" value="InterPro"/>
</dbReference>
<keyword evidence="2" id="KW-0813">Transport</keyword>
<evidence type="ECO:0000259" key="7">
    <source>
        <dbReference type="Pfam" id="PF03600"/>
    </source>
</evidence>
<evidence type="ECO:0000256" key="1">
    <source>
        <dbReference type="ARBA" id="ARBA00004141"/>
    </source>
</evidence>
<feature type="domain" description="Citrate transporter-like" evidence="7">
    <location>
        <begin position="21"/>
        <end position="354"/>
    </location>
</feature>
<comment type="subcellular location">
    <subcellularLocation>
        <location evidence="1">Membrane</location>
        <topology evidence="1">Multi-pass membrane protein</topology>
    </subcellularLocation>
</comment>